<reference evidence="2 3" key="1">
    <citation type="submission" date="2020-08" db="EMBL/GenBank/DDBJ databases">
        <title>Genomic Encyclopedia of Type Strains, Phase IV (KMG-IV): sequencing the most valuable type-strain genomes for metagenomic binning, comparative biology and taxonomic classification.</title>
        <authorList>
            <person name="Goeker M."/>
        </authorList>
    </citation>
    <scope>NUCLEOTIDE SEQUENCE [LARGE SCALE GENOMIC DNA]</scope>
    <source>
        <strain evidence="2 3">DSM 17075</strain>
    </source>
</reference>
<organism evidence="2 3">
    <name type="scientific">Anoxybacteroides voinovskiense</name>
    <dbReference type="NCBI Taxonomy" id="230470"/>
    <lineage>
        <taxon>Bacteria</taxon>
        <taxon>Bacillati</taxon>
        <taxon>Bacillota</taxon>
        <taxon>Bacilli</taxon>
        <taxon>Bacillales</taxon>
        <taxon>Anoxybacillaceae</taxon>
        <taxon>Anoxybacteroides</taxon>
    </lineage>
</organism>
<dbReference type="EMBL" id="JACIDE010000006">
    <property type="protein sequence ID" value="MBB4073359.1"/>
    <property type="molecule type" value="Genomic_DNA"/>
</dbReference>
<sequence length="62" mass="7097">MAQPFTNETVAALKEEIAQLKGRIAQLEQQIADIQAKCQHIFSETPIMRKCVKCGYTESMYY</sequence>
<comment type="caution">
    <text evidence="2">The sequence shown here is derived from an EMBL/GenBank/DDBJ whole genome shotgun (WGS) entry which is preliminary data.</text>
</comment>
<accession>A0A840DV04</accession>
<dbReference type="Proteomes" id="UP000559598">
    <property type="component" value="Unassembled WGS sequence"/>
</dbReference>
<protein>
    <submittedName>
        <fullName evidence="2">Prefoldin subunit 5</fullName>
    </submittedName>
</protein>
<dbReference type="RefSeq" id="WP_183183721.1">
    <property type="nucleotide sequence ID" value="NZ_BMNP01000004.1"/>
</dbReference>
<dbReference type="Gene3D" id="1.20.5.170">
    <property type="match status" value="1"/>
</dbReference>
<evidence type="ECO:0000256" key="1">
    <source>
        <dbReference type="SAM" id="Coils"/>
    </source>
</evidence>
<dbReference type="AlphaFoldDB" id="A0A840DV04"/>
<keyword evidence="3" id="KW-1185">Reference proteome</keyword>
<name>A0A840DV04_9BACL</name>
<gene>
    <name evidence="2" type="ORF">GGR02_001121</name>
</gene>
<proteinExistence type="predicted"/>
<evidence type="ECO:0000313" key="2">
    <source>
        <dbReference type="EMBL" id="MBB4073359.1"/>
    </source>
</evidence>
<feature type="coiled-coil region" evidence="1">
    <location>
        <begin position="10"/>
        <end position="44"/>
    </location>
</feature>
<evidence type="ECO:0000313" key="3">
    <source>
        <dbReference type="Proteomes" id="UP000559598"/>
    </source>
</evidence>
<keyword evidence="1" id="KW-0175">Coiled coil</keyword>